<organism evidence="3 4">
    <name type="scientific">Paenarthrobacter nicotinovorans</name>
    <name type="common">Arthrobacter nicotinovorans</name>
    <dbReference type="NCBI Taxonomy" id="29320"/>
    <lineage>
        <taxon>Bacteria</taxon>
        <taxon>Bacillati</taxon>
        <taxon>Actinomycetota</taxon>
        <taxon>Actinomycetes</taxon>
        <taxon>Micrococcales</taxon>
        <taxon>Micrococcaceae</taxon>
        <taxon>Paenarthrobacter</taxon>
    </lineage>
</organism>
<name>A0ABV0GQ01_PAENI</name>
<accession>A0ABV0GQ01</accession>
<keyword evidence="4" id="KW-1185">Reference proteome</keyword>
<comment type="caution">
    <text evidence="3">The sequence shown here is derived from an EMBL/GenBank/DDBJ whole genome shotgun (WGS) entry which is preliminary data.</text>
</comment>
<gene>
    <name evidence="3" type="ORF">V3C41_05825</name>
</gene>
<keyword evidence="2" id="KW-0812">Transmembrane</keyword>
<evidence type="ECO:0000313" key="4">
    <source>
        <dbReference type="Proteomes" id="UP001448614"/>
    </source>
</evidence>
<dbReference type="Proteomes" id="UP001448614">
    <property type="component" value="Unassembled WGS sequence"/>
</dbReference>
<evidence type="ECO:0000313" key="3">
    <source>
        <dbReference type="EMBL" id="MEO3940584.1"/>
    </source>
</evidence>
<evidence type="ECO:0000256" key="2">
    <source>
        <dbReference type="SAM" id="Phobius"/>
    </source>
</evidence>
<protein>
    <submittedName>
        <fullName evidence="3">Uncharacterized protein</fullName>
    </submittedName>
</protein>
<dbReference type="RefSeq" id="WP_347782067.1">
    <property type="nucleotide sequence ID" value="NZ_JBBMFV010000004.1"/>
</dbReference>
<evidence type="ECO:0000256" key="1">
    <source>
        <dbReference type="SAM" id="MobiDB-lite"/>
    </source>
</evidence>
<keyword evidence="2" id="KW-0472">Membrane</keyword>
<reference evidence="3 4" key="1">
    <citation type="journal article" date="2024" name="Appl. Microbiol. Biotechnol.">
        <title>Biosynthetic gene clusters with biotechnological applications in novel Antarctic isolates from Actinomycetota.</title>
        <authorList>
            <person name="Bruna P."/>
            <person name="Nunez-Montero K."/>
            <person name="Contreras M.J."/>
            <person name="Leal K."/>
            <person name="Garcia M."/>
            <person name="Abanto M."/>
            <person name="Barrientos L."/>
        </authorList>
    </citation>
    <scope>NUCLEOTIDE SEQUENCE [LARGE SCALE GENOMIC DNA]</scope>
    <source>
        <strain evidence="3 4">Se16.17</strain>
    </source>
</reference>
<keyword evidence="2" id="KW-1133">Transmembrane helix</keyword>
<proteinExistence type="predicted"/>
<feature type="region of interest" description="Disordered" evidence="1">
    <location>
        <begin position="60"/>
        <end position="98"/>
    </location>
</feature>
<sequence>MKSPNGMALTAALASTDAPDIHLMFMAGVLVLAGVAGLGTVTLLLLLAPFAALLLPRPHAKKPQERTTEHGVVPLQLQGHDGGAMRLPPPHSRRDEAA</sequence>
<feature type="transmembrane region" description="Helical" evidence="2">
    <location>
        <begin position="23"/>
        <end position="56"/>
    </location>
</feature>
<dbReference type="EMBL" id="JBBMFV010000004">
    <property type="protein sequence ID" value="MEO3940584.1"/>
    <property type="molecule type" value="Genomic_DNA"/>
</dbReference>